<name>A0AAF3EV58_9BILA</name>
<evidence type="ECO:0000256" key="12">
    <source>
        <dbReference type="RuleBase" id="RU010713"/>
    </source>
</evidence>
<dbReference type="PROSITE" id="PS51013">
    <property type="entry name" value="PANNEXIN"/>
    <property type="match status" value="1"/>
</dbReference>
<evidence type="ECO:0000256" key="6">
    <source>
        <dbReference type="ARBA" id="ARBA00022868"/>
    </source>
</evidence>
<dbReference type="GO" id="GO:0005921">
    <property type="term" value="C:gap junction"/>
    <property type="evidence" value="ECO:0007669"/>
    <property type="project" value="UniProtKB-SubCell"/>
</dbReference>
<feature type="transmembrane region" description="Helical" evidence="12">
    <location>
        <begin position="277"/>
        <end position="301"/>
    </location>
</feature>
<proteinExistence type="inferred from homology"/>
<organism evidence="13 14">
    <name type="scientific">Mesorhabditis belari</name>
    <dbReference type="NCBI Taxonomy" id="2138241"/>
    <lineage>
        <taxon>Eukaryota</taxon>
        <taxon>Metazoa</taxon>
        <taxon>Ecdysozoa</taxon>
        <taxon>Nematoda</taxon>
        <taxon>Chromadorea</taxon>
        <taxon>Rhabditida</taxon>
        <taxon>Rhabditina</taxon>
        <taxon>Rhabditomorpha</taxon>
        <taxon>Rhabditoidea</taxon>
        <taxon>Rhabditidae</taxon>
        <taxon>Mesorhabditinae</taxon>
        <taxon>Mesorhabditis</taxon>
    </lineage>
</organism>
<evidence type="ECO:0000256" key="5">
    <source>
        <dbReference type="ARBA" id="ARBA00022692"/>
    </source>
</evidence>
<dbReference type="InterPro" id="IPR000990">
    <property type="entry name" value="Innexin"/>
</dbReference>
<keyword evidence="10 12" id="KW-0472">Membrane</keyword>
<dbReference type="GO" id="GO:0034220">
    <property type="term" value="P:monoatomic ion transmembrane transport"/>
    <property type="evidence" value="ECO:0007669"/>
    <property type="project" value="UniProtKB-KW"/>
</dbReference>
<accession>A0AAF3EV58</accession>
<dbReference type="PRINTS" id="PR01262">
    <property type="entry name" value="INNEXIN"/>
</dbReference>
<keyword evidence="3 12" id="KW-0813">Transport</keyword>
<evidence type="ECO:0000256" key="2">
    <source>
        <dbReference type="ARBA" id="ARBA00004651"/>
    </source>
</evidence>
<dbReference type="WBParaSite" id="MBELARI_LOCUS17477">
    <property type="protein sequence ID" value="MBELARI_LOCUS17477"/>
    <property type="gene ID" value="MBELARI_LOCUS17477"/>
</dbReference>
<evidence type="ECO:0000313" key="13">
    <source>
        <dbReference type="Proteomes" id="UP000887575"/>
    </source>
</evidence>
<feature type="transmembrane region" description="Helical" evidence="12">
    <location>
        <begin position="24"/>
        <end position="45"/>
    </location>
</feature>
<comment type="subcellular location">
    <subcellularLocation>
        <location evidence="1">Cell junction</location>
        <location evidence="1">Gap junction</location>
    </subcellularLocation>
    <subcellularLocation>
        <location evidence="2 12">Cell membrane</location>
        <topology evidence="2 12">Multi-pass membrane protein</topology>
    </subcellularLocation>
</comment>
<keyword evidence="5 12" id="KW-0812">Transmembrane</keyword>
<keyword evidence="4" id="KW-1003">Cell membrane</keyword>
<evidence type="ECO:0000256" key="7">
    <source>
        <dbReference type="ARBA" id="ARBA00022949"/>
    </source>
</evidence>
<evidence type="ECO:0000256" key="8">
    <source>
        <dbReference type="ARBA" id="ARBA00022989"/>
    </source>
</evidence>
<dbReference type="Pfam" id="PF00876">
    <property type="entry name" value="Innexin"/>
    <property type="match status" value="1"/>
</dbReference>
<gene>
    <name evidence="12" type="primary">inx</name>
</gene>
<sequence>MNFLSGAADLIKPRIDDMGADRMNYCYTTIIIALFSMGLTARQYVGTPLQCWVPQQFSDAWEQYAENYCFVYNTYWVNPDSQIPGNVQDRIASQLIYYQWAPFIMGLEAFFFFSLGKVWGILNRRSGLNIESLVKTAQNADEADKTERDKGIAIICLHLEDSIKLQRARGEQASFIKHLVKLGKLDGTYLANIYLFTKLLYLFNLIAQFLAMNQFLGQRNHLWGASILSDIISGSNWEDTGNFPRIAMCDFEVRVFGGFHRYSVQCMLVLNMFNEKIFLFLFWWFVAVFFYTVLDTVQLCLKNRLGRSKVNYVRKYLTLRSTDERFVEQFCNSNFSTDIMIILRIITIHSSEFITRDVLSSLWKEFRQKIHDDLHEDFFSDETMSLTKFK</sequence>
<keyword evidence="11 12" id="KW-0407">Ion channel</keyword>
<dbReference type="PANTHER" id="PTHR11893:SF21">
    <property type="entry name" value="INNEXIN EAT-5"/>
    <property type="match status" value="1"/>
</dbReference>
<comment type="similarity">
    <text evidence="12">Belongs to the pannexin family.</text>
</comment>
<dbReference type="GO" id="GO:0005243">
    <property type="term" value="F:gap junction channel activity"/>
    <property type="evidence" value="ECO:0007669"/>
    <property type="project" value="TreeGrafter"/>
</dbReference>
<reference evidence="14" key="1">
    <citation type="submission" date="2024-02" db="UniProtKB">
        <authorList>
            <consortium name="WormBaseParasite"/>
        </authorList>
    </citation>
    <scope>IDENTIFICATION</scope>
</reference>
<dbReference type="AlphaFoldDB" id="A0AAF3EV58"/>
<evidence type="ECO:0000256" key="4">
    <source>
        <dbReference type="ARBA" id="ARBA00022475"/>
    </source>
</evidence>
<keyword evidence="8 12" id="KW-1133">Transmembrane helix</keyword>
<dbReference type="Proteomes" id="UP000887575">
    <property type="component" value="Unassembled WGS sequence"/>
</dbReference>
<dbReference type="GO" id="GO:0005886">
    <property type="term" value="C:plasma membrane"/>
    <property type="evidence" value="ECO:0007669"/>
    <property type="project" value="UniProtKB-SubCell"/>
</dbReference>
<keyword evidence="9 12" id="KW-0406">Ion transport</keyword>
<keyword evidence="7" id="KW-0965">Cell junction</keyword>
<keyword evidence="13" id="KW-1185">Reference proteome</keyword>
<protein>
    <recommendedName>
        <fullName evidence="12">Innexin</fullName>
    </recommendedName>
</protein>
<dbReference type="PANTHER" id="PTHR11893">
    <property type="entry name" value="INNEXIN"/>
    <property type="match status" value="1"/>
</dbReference>
<feature type="transmembrane region" description="Helical" evidence="12">
    <location>
        <begin position="96"/>
        <end position="115"/>
    </location>
</feature>
<evidence type="ECO:0000256" key="10">
    <source>
        <dbReference type="ARBA" id="ARBA00023136"/>
    </source>
</evidence>
<evidence type="ECO:0000256" key="3">
    <source>
        <dbReference type="ARBA" id="ARBA00022448"/>
    </source>
</evidence>
<comment type="function">
    <text evidence="12">Structural component of the gap junctions.</text>
</comment>
<feature type="transmembrane region" description="Helical" evidence="12">
    <location>
        <begin position="189"/>
        <end position="211"/>
    </location>
</feature>
<evidence type="ECO:0000313" key="14">
    <source>
        <dbReference type="WBParaSite" id="MBELARI_LOCUS17477"/>
    </source>
</evidence>
<evidence type="ECO:0000256" key="1">
    <source>
        <dbReference type="ARBA" id="ARBA00004610"/>
    </source>
</evidence>
<evidence type="ECO:0000256" key="9">
    <source>
        <dbReference type="ARBA" id="ARBA00023065"/>
    </source>
</evidence>
<evidence type="ECO:0000256" key="11">
    <source>
        <dbReference type="ARBA" id="ARBA00023303"/>
    </source>
</evidence>
<keyword evidence="6" id="KW-0303">Gap junction</keyword>